<evidence type="ECO:0000256" key="8">
    <source>
        <dbReference type="ARBA" id="ARBA00023012"/>
    </source>
</evidence>
<evidence type="ECO:0000256" key="6">
    <source>
        <dbReference type="ARBA" id="ARBA00022777"/>
    </source>
</evidence>
<feature type="domain" description="Signal transduction histidine kinase subgroup 3 dimerisation and phosphoacceptor" evidence="10">
    <location>
        <begin position="108"/>
        <end position="170"/>
    </location>
</feature>
<dbReference type="GO" id="GO:0000155">
    <property type="term" value="F:phosphorelay sensor kinase activity"/>
    <property type="evidence" value="ECO:0007669"/>
    <property type="project" value="InterPro"/>
</dbReference>
<gene>
    <name evidence="11" type="ORF">QRX50_40285</name>
</gene>
<evidence type="ECO:0000256" key="1">
    <source>
        <dbReference type="ARBA" id="ARBA00000085"/>
    </source>
</evidence>
<organism evidence="11 12">
    <name type="scientific">Amycolatopsis carbonis</name>
    <dbReference type="NCBI Taxonomy" id="715471"/>
    <lineage>
        <taxon>Bacteria</taxon>
        <taxon>Bacillati</taxon>
        <taxon>Actinomycetota</taxon>
        <taxon>Actinomycetes</taxon>
        <taxon>Pseudonocardiales</taxon>
        <taxon>Pseudonocardiaceae</taxon>
        <taxon>Amycolatopsis</taxon>
    </lineage>
</organism>
<dbReference type="AlphaFoldDB" id="A0A9Y2IDN5"/>
<evidence type="ECO:0000259" key="10">
    <source>
        <dbReference type="Pfam" id="PF07730"/>
    </source>
</evidence>
<dbReference type="GO" id="GO:0005524">
    <property type="term" value="F:ATP binding"/>
    <property type="evidence" value="ECO:0007669"/>
    <property type="project" value="UniProtKB-KW"/>
</dbReference>
<keyword evidence="3" id="KW-0597">Phosphoprotein</keyword>
<evidence type="ECO:0000256" key="4">
    <source>
        <dbReference type="ARBA" id="ARBA00022679"/>
    </source>
</evidence>
<keyword evidence="5" id="KW-0547">Nucleotide-binding</keyword>
<dbReference type="Pfam" id="PF07730">
    <property type="entry name" value="HisKA_3"/>
    <property type="match status" value="1"/>
</dbReference>
<dbReference type="Proteomes" id="UP001236014">
    <property type="component" value="Chromosome"/>
</dbReference>
<feature type="region of interest" description="Disordered" evidence="9">
    <location>
        <begin position="225"/>
        <end position="270"/>
    </location>
</feature>
<keyword evidence="12" id="KW-1185">Reference proteome</keyword>
<dbReference type="EMBL" id="CP127294">
    <property type="protein sequence ID" value="WIX77584.1"/>
    <property type="molecule type" value="Genomic_DNA"/>
</dbReference>
<dbReference type="Gene3D" id="6.10.250.2870">
    <property type="match status" value="1"/>
</dbReference>
<evidence type="ECO:0000256" key="2">
    <source>
        <dbReference type="ARBA" id="ARBA00012438"/>
    </source>
</evidence>
<dbReference type="EC" id="2.7.13.3" evidence="2"/>
<evidence type="ECO:0000256" key="9">
    <source>
        <dbReference type="SAM" id="MobiDB-lite"/>
    </source>
</evidence>
<dbReference type="InterPro" id="IPR050482">
    <property type="entry name" value="Sensor_HK_TwoCompSys"/>
</dbReference>
<evidence type="ECO:0000313" key="12">
    <source>
        <dbReference type="Proteomes" id="UP001236014"/>
    </source>
</evidence>
<dbReference type="KEGG" id="acab:QRX50_40285"/>
<keyword evidence="4" id="KW-0808">Transferase</keyword>
<sequence>MVTATPVAHLVTSAPRNLDYLPVLLAPYTAPMSPRPLVRFWLCGATTAAVGAAMVPAEGLVDGALLTAALRGVAWLLGVERRRHVAERAEFAAQRTRHRLERLAAERRDRTARRLHDTLARTTTVMLVQAEALRAVGDLTDGDRRRVDAMLSAGRDALDQVRATLRELHGEEEPAAEPALADVLDQLRSAGLVLDAVPDATAFPGAVRPLAGRVIAEAATNALRHHGPGTRLGVDVAAASSGSGSRRRSRPRRPGKVQAPAAASPESPDRFLGVVECGSRSSTTWRTSAARPLRHVRRVAQALRRDRTPAARAIMPARSATGAGSSGSWPTATRMCGAPARPVKHRLPAPTETPCAASVTKVRVSSGTGTHSVSPSPAATSRPWSRRASARTVRRPA</sequence>
<dbReference type="PANTHER" id="PTHR24421:SF10">
    <property type="entry name" value="NITRATE_NITRITE SENSOR PROTEIN NARQ"/>
    <property type="match status" value="1"/>
</dbReference>
<evidence type="ECO:0000256" key="7">
    <source>
        <dbReference type="ARBA" id="ARBA00022840"/>
    </source>
</evidence>
<evidence type="ECO:0000256" key="5">
    <source>
        <dbReference type="ARBA" id="ARBA00022741"/>
    </source>
</evidence>
<feature type="compositionally biased region" description="Basic residues" evidence="9">
    <location>
        <begin position="384"/>
        <end position="397"/>
    </location>
</feature>
<proteinExistence type="predicted"/>
<feature type="region of interest" description="Disordered" evidence="9">
    <location>
        <begin position="341"/>
        <end position="397"/>
    </location>
</feature>
<protein>
    <recommendedName>
        <fullName evidence="2">histidine kinase</fullName>
        <ecNumber evidence="2">2.7.13.3</ecNumber>
    </recommendedName>
</protein>
<reference evidence="11 12" key="1">
    <citation type="submission" date="2023-06" db="EMBL/GenBank/DDBJ databases">
        <authorList>
            <person name="Oyuntsetseg B."/>
            <person name="Kim S.B."/>
        </authorList>
    </citation>
    <scope>NUCLEOTIDE SEQUENCE [LARGE SCALE GENOMIC DNA]</scope>
    <source>
        <strain evidence="11 12">2-15</strain>
    </source>
</reference>
<dbReference type="GO" id="GO:0016020">
    <property type="term" value="C:membrane"/>
    <property type="evidence" value="ECO:0007669"/>
    <property type="project" value="InterPro"/>
</dbReference>
<dbReference type="GO" id="GO:0046983">
    <property type="term" value="F:protein dimerization activity"/>
    <property type="evidence" value="ECO:0007669"/>
    <property type="project" value="InterPro"/>
</dbReference>
<feature type="compositionally biased region" description="Basic residues" evidence="9">
    <location>
        <begin position="245"/>
        <end position="255"/>
    </location>
</feature>
<accession>A0A9Y2IDN5</accession>
<evidence type="ECO:0000313" key="11">
    <source>
        <dbReference type="EMBL" id="WIX77584.1"/>
    </source>
</evidence>
<name>A0A9Y2IDN5_9PSEU</name>
<evidence type="ECO:0000256" key="3">
    <source>
        <dbReference type="ARBA" id="ARBA00022553"/>
    </source>
</evidence>
<comment type="catalytic activity">
    <reaction evidence="1">
        <text>ATP + protein L-histidine = ADP + protein N-phospho-L-histidine.</text>
        <dbReference type="EC" id="2.7.13.3"/>
    </reaction>
</comment>
<feature type="compositionally biased region" description="Polar residues" evidence="9">
    <location>
        <begin position="363"/>
        <end position="383"/>
    </location>
</feature>
<dbReference type="PANTHER" id="PTHR24421">
    <property type="entry name" value="NITRATE/NITRITE SENSOR PROTEIN NARX-RELATED"/>
    <property type="match status" value="1"/>
</dbReference>
<keyword evidence="6 11" id="KW-0418">Kinase</keyword>
<dbReference type="InterPro" id="IPR011712">
    <property type="entry name" value="Sig_transdc_His_kin_sub3_dim/P"/>
</dbReference>
<keyword evidence="7" id="KW-0067">ATP-binding</keyword>
<keyword evidence="8" id="KW-0902">Two-component regulatory system</keyword>